<dbReference type="OrthoDB" id="10061210at2759"/>
<keyword evidence="4" id="KW-1185">Reference proteome</keyword>
<feature type="compositionally biased region" description="Polar residues" evidence="1">
    <location>
        <begin position="91"/>
        <end position="141"/>
    </location>
</feature>
<organism evidence="2 4">
    <name type="scientific">Adineta ricciae</name>
    <name type="common">Rotifer</name>
    <dbReference type="NCBI Taxonomy" id="249248"/>
    <lineage>
        <taxon>Eukaryota</taxon>
        <taxon>Metazoa</taxon>
        <taxon>Spiralia</taxon>
        <taxon>Gnathifera</taxon>
        <taxon>Rotifera</taxon>
        <taxon>Eurotatoria</taxon>
        <taxon>Bdelloidea</taxon>
        <taxon>Adinetida</taxon>
        <taxon>Adinetidae</taxon>
        <taxon>Adineta</taxon>
    </lineage>
</organism>
<proteinExistence type="predicted"/>
<comment type="caution">
    <text evidence="2">The sequence shown here is derived from an EMBL/GenBank/DDBJ whole genome shotgun (WGS) entry which is preliminary data.</text>
</comment>
<accession>A0A815F259</accession>
<evidence type="ECO:0000256" key="1">
    <source>
        <dbReference type="SAM" id="MobiDB-lite"/>
    </source>
</evidence>
<dbReference type="EMBL" id="CAJNOJ010000669">
    <property type="protein sequence ID" value="CAF1507106.1"/>
    <property type="molecule type" value="Genomic_DNA"/>
</dbReference>
<evidence type="ECO:0000313" key="2">
    <source>
        <dbReference type="EMBL" id="CAF1319212.1"/>
    </source>
</evidence>
<dbReference type="Proteomes" id="UP000663828">
    <property type="component" value="Unassembled WGS sequence"/>
</dbReference>
<feature type="region of interest" description="Disordered" evidence="1">
    <location>
        <begin position="82"/>
        <end position="193"/>
    </location>
</feature>
<gene>
    <name evidence="3" type="ORF">EDS130_LOCUS43002</name>
    <name evidence="2" type="ORF">XAT740_LOCUS29816</name>
</gene>
<evidence type="ECO:0000313" key="3">
    <source>
        <dbReference type="EMBL" id="CAF1507106.1"/>
    </source>
</evidence>
<sequence>MSDVMTNTASDDTLIRDSQISGLSAFKERLGLCCCRLFKKSNTYNVSSLSKDNEETQDKPSYVNQAFQREKQARKDKLDKIAKTLPPPTPNGISKVTTRPLTTVTQGTPRSTLGLNQPKSTVNTPNSKIGISTVNRPTTVLNRNIKNNNNKPEETSTDETSDDDDDDEDQEENSSSDDSDRKAPKKNIPNKRR</sequence>
<protein>
    <submittedName>
        <fullName evidence="2">Uncharacterized protein</fullName>
    </submittedName>
</protein>
<dbReference type="Proteomes" id="UP000663852">
    <property type="component" value="Unassembled WGS sequence"/>
</dbReference>
<evidence type="ECO:0000313" key="4">
    <source>
        <dbReference type="Proteomes" id="UP000663828"/>
    </source>
</evidence>
<feature type="compositionally biased region" description="Basic residues" evidence="1">
    <location>
        <begin position="183"/>
        <end position="193"/>
    </location>
</feature>
<reference evidence="2" key="1">
    <citation type="submission" date="2021-02" db="EMBL/GenBank/DDBJ databases">
        <authorList>
            <person name="Nowell W R."/>
        </authorList>
    </citation>
    <scope>NUCLEOTIDE SEQUENCE</scope>
</reference>
<dbReference type="AlphaFoldDB" id="A0A815F259"/>
<name>A0A815F259_ADIRI</name>
<feature type="compositionally biased region" description="Acidic residues" evidence="1">
    <location>
        <begin position="155"/>
        <end position="177"/>
    </location>
</feature>
<dbReference type="EMBL" id="CAJNOR010002620">
    <property type="protein sequence ID" value="CAF1319212.1"/>
    <property type="molecule type" value="Genomic_DNA"/>
</dbReference>